<organism evidence="3 4">
    <name type="scientific">Pseudoalteromonas ruthenica</name>
    <dbReference type="NCBI Taxonomy" id="151081"/>
    <lineage>
        <taxon>Bacteria</taxon>
        <taxon>Pseudomonadati</taxon>
        <taxon>Pseudomonadota</taxon>
        <taxon>Gammaproteobacteria</taxon>
        <taxon>Alteromonadales</taxon>
        <taxon>Pseudoalteromonadaceae</taxon>
        <taxon>Pseudoalteromonas</taxon>
    </lineage>
</organism>
<dbReference type="PANTHER" id="PTHR24094:SF15">
    <property type="entry name" value="AMP-DEPENDENT SYNTHETASE_LIGASE DOMAIN-CONTAINING PROTEIN-RELATED"/>
    <property type="match status" value="1"/>
</dbReference>
<name>A0A5S3Z205_9GAMM</name>
<keyword evidence="3" id="KW-0255">Endonuclease</keyword>
<evidence type="ECO:0000313" key="3">
    <source>
        <dbReference type="EMBL" id="TMP86262.1"/>
    </source>
</evidence>
<dbReference type="Gene3D" id="1.10.30.50">
    <property type="match status" value="1"/>
</dbReference>
<proteinExistence type="predicted"/>
<keyword evidence="1" id="KW-0732">Signal</keyword>
<feature type="domain" description="GmrSD restriction endonucleases C-terminal" evidence="2">
    <location>
        <begin position="99"/>
        <end position="224"/>
    </location>
</feature>
<dbReference type="InterPro" id="IPR011089">
    <property type="entry name" value="GmrSD_C"/>
</dbReference>
<dbReference type="AlphaFoldDB" id="A0A5S3Z205"/>
<accession>A0A5S3Z205</accession>
<reference evidence="3 4" key="1">
    <citation type="submission" date="2017-12" db="EMBL/GenBank/DDBJ databases">
        <authorList>
            <person name="Paulsen S."/>
            <person name="Gram L.K."/>
        </authorList>
    </citation>
    <scope>NUCLEOTIDE SEQUENCE [LARGE SCALE GENOMIC DNA]</scope>
    <source>
        <strain evidence="3 4">S2897</strain>
    </source>
</reference>
<feature type="signal peptide" evidence="1">
    <location>
        <begin position="1"/>
        <end position="24"/>
    </location>
</feature>
<sequence>MTRQGVFSAFLLIISALTIGACKADTVKMSRSGLCHPEDSAHYQRTQSFTPYANLESCLADGGRLPKNYTKQTSENSYHRDNWPHWLDTDHDCQDARAEVLIAQSHSDVSYTTQARCTVTSGQWHDPYSGQILRNDDDLDIDHIVPLKFAYEHGAATWSRSQKAQFANDMENLLAVDDGLNRSKGAKGPWQWLPPHQDYRCQYIQRFNYIMSKYDLRYSQNEKDQVQSLLQNCVGETLNLSSLPTTLHQ</sequence>
<dbReference type="EMBL" id="PNCG01000015">
    <property type="protein sequence ID" value="TMP86262.1"/>
    <property type="molecule type" value="Genomic_DNA"/>
</dbReference>
<keyword evidence="3" id="KW-0540">Nuclease</keyword>
<protein>
    <submittedName>
        <fullName evidence="3">HNH endonuclease</fullName>
    </submittedName>
</protein>
<dbReference type="GO" id="GO:0004519">
    <property type="term" value="F:endonuclease activity"/>
    <property type="evidence" value="ECO:0007669"/>
    <property type="project" value="UniProtKB-KW"/>
</dbReference>
<evidence type="ECO:0000313" key="4">
    <source>
        <dbReference type="Proteomes" id="UP000305874"/>
    </source>
</evidence>
<keyword evidence="3" id="KW-0378">Hydrolase</keyword>
<feature type="chain" id="PRO_5024337179" evidence="1">
    <location>
        <begin position="25"/>
        <end position="249"/>
    </location>
</feature>
<gene>
    <name evidence="3" type="ORF">CWC05_14990</name>
</gene>
<dbReference type="PANTHER" id="PTHR24094">
    <property type="entry name" value="SECRETED PROTEIN"/>
    <property type="match status" value="1"/>
</dbReference>
<dbReference type="Proteomes" id="UP000305874">
    <property type="component" value="Unassembled WGS sequence"/>
</dbReference>
<evidence type="ECO:0000259" key="2">
    <source>
        <dbReference type="Pfam" id="PF07510"/>
    </source>
</evidence>
<dbReference type="PROSITE" id="PS51257">
    <property type="entry name" value="PROKAR_LIPOPROTEIN"/>
    <property type="match status" value="1"/>
</dbReference>
<dbReference type="RefSeq" id="WP_138548703.1">
    <property type="nucleotide sequence ID" value="NZ_PNCG01000015.1"/>
</dbReference>
<evidence type="ECO:0000256" key="1">
    <source>
        <dbReference type="SAM" id="SignalP"/>
    </source>
</evidence>
<dbReference type="Pfam" id="PF07510">
    <property type="entry name" value="GmrSD_C"/>
    <property type="match status" value="1"/>
</dbReference>
<comment type="caution">
    <text evidence="3">The sequence shown here is derived from an EMBL/GenBank/DDBJ whole genome shotgun (WGS) entry which is preliminary data.</text>
</comment>
<reference evidence="4" key="2">
    <citation type="submission" date="2019-06" db="EMBL/GenBank/DDBJ databases">
        <title>Co-occurence of chitin degradation, pigmentation and bioactivity in marine Pseudoalteromonas.</title>
        <authorList>
            <person name="Sonnenschein E.C."/>
            <person name="Bech P.K."/>
        </authorList>
    </citation>
    <scope>NUCLEOTIDE SEQUENCE [LARGE SCALE GENOMIC DNA]</scope>
    <source>
        <strain evidence="4">S2897</strain>
    </source>
</reference>